<feature type="domain" description="Erythromycin biosynthesis protein CIII-like C-terminal" evidence="2">
    <location>
        <begin position="292"/>
        <end position="399"/>
    </location>
</feature>
<dbReference type="PANTHER" id="PTHR48050:SF13">
    <property type="entry name" value="STEROL 3-BETA-GLUCOSYLTRANSFERASE UGT80A2"/>
    <property type="match status" value="1"/>
</dbReference>
<dbReference type="RefSeq" id="WP_083089922.1">
    <property type="nucleotide sequence ID" value="NZ_AP022583.1"/>
</dbReference>
<feature type="domain" description="Glycosyltransferase family 28 N-terminal" evidence="1">
    <location>
        <begin position="3"/>
        <end position="78"/>
    </location>
</feature>
<name>A0ABX3T1R0_9MYCO</name>
<evidence type="ECO:0000313" key="3">
    <source>
        <dbReference type="EMBL" id="ORB11008.1"/>
    </source>
</evidence>
<dbReference type="InterPro" id="IPR010610">
    <property type="entry name" value="EryCIII-like_C"/>
</dbReference>
<dbReference type="CDD" id="cd03784">
    <property type="entry name" value="GT1_Gtf-like"/>
    <property type="match status" value="1"/>
</dbReference>
<organism evidence="3 4">
    <name type="scientific">Mycobacterium noviomagense</name>
    <dbReference type="NCBI Taxonomy" id="459858"/>
    <lineage>
        <taxon>Bacteria</taxon>
        <taxon>Bacillati</taxon>
        <taxon>Actinomycetota</taxon>
        <taxon>Actinomycetes</taxon>
        <taxon>Mycobacteriales</taxon>
        <taxon>Mycobacteriaceae</taxon>
        <taxon>Mycobacterium</taxon>
    </lineage>
</organism>
<accession>A0ABX3T1R0</accession>
<dbReference type="Pfam" id="PF06722">
    <property type="entry name" value="EryCIII-like_C"/>
    <property type="match status" value="1"/>
</dbReference>
<comment type="caution">
    <text evidence="3">The sequence shown here is derived from an EMBL/GenBank/DDBJ whole genome shotgun (WGS) entry which is preliminary data.</text>
</comment>
<evidence type="ECO:0000259" key="1">
    <source>
        <dbReference type="Pfam" id="PF03033"/>
    </source>
</evidence>
<gene>
    <name evidence="3" type="ORF">BST37_21360</name>
</gene>
<dbReference type="InterPro" id="IPR002213">
    <property type="entry name" value="UDP_glucos_trans"/>
</dbReference>
<evidence type="ECO:0000259" key="2">
    <source>
        <dbReference type="Pfam" id="PF06722"/>
    </source>
</evidence>
<dbReference type="Gene3D" id="3.40.50.2000">
    <property type="entry name" value="Glycogen Phosphorylase B"/>
    <property type="match status" value="2"/>
</dbReference>
<dbReference type="InterPro" id="IPR050426">
    <property type="entry name" value="Glycosyltransferase_28"/>
</dbReference>
<dbReference type="SUPFAM" id="SSF53756">
    <property type="entry name" value="UDP-Glycosyltransferase/glycogen phosphorylase"/>
    <property type="match status" value="1"/>
</dbReference>
<proteinExistence type="predicted"/>
<evidence type="ECO:0000313" key="4">
    <source>
        <dbReference type="Proteomes" id="UP000192374"/>
    </source>
</evidence>
<keyword evidence="3" id="KW-0808">Transferase</keyword>
<keyword evidence="4" id="KW-1185">Reference proteome</keyword>
<dbReference type="Pfam" id="PF03033">
    <property type="entry name" value="Glyco_transf_28"/>
    <property type="match status" value="1"/>
</dbReference>
<dbReference type="GO" id="GO:0016740">
    <property type="term" value="F:transferase activity"/>
    <property type="evidence" value="ECO:0007669"/>
    <property type="project" value="UniProtKB-KW"/>
</dbReference>
<sequence length="422" mass="46255">MKFVLASYGTRGDIEPCAALGCELLRRGHEVRMAVPPDLIGFVESAGLAAVACGVEMQALLRAQRKFSTCLFRNCWRIPDLIRLGREGGELITRCCAEMSTTLMSLADEADLLITSMMFDQTAANIAEYYDVPLAMLHYFPIRPNGHFVPMLPAPLGRAGMTLYEWLSWRMTKQPEDARRRELRLPKATGPTRRRVTERGSLEIQAYDEVCFPGLAREWAKCNDRRPFVGALTMELPTDADEEVGSWIAAGTPPIFFGFGSMPIESPADTLAMISAACTELGERALVCSGWSDFSNVPHFEHVKVVTTMNYAAVFPACRAVVHHGGSGTTAAALRAGVPQLILWMDLLQAILAPQVQRLKVGAARRFSSVTQQSLAAELRNILAPQYDARAHEIASRMTKPAESVAAAADLVEGLASRRRVG</sequence>
<dbReference type="PANTHER" id="PTHR48050">
    <property type="entry name" value="STEROL 3-BETA-GLUCOSYLTRANSFERASE"/>
    <property type="match status" value="1"/>
</dbReference>
<dbReference type="EMBL" id="MVIC01000068">
    <property type="protein sequence ID" value="ORB11008.1"/>
    <property type="molecule type" value="Genomic_DNA"/>
</dbReference>
<protein>
    <submittedName>
        <fullName evidence="3">Glycosyl transferase family 1</fullName>
    </submittedName>
</protein>
<reference evidence="3 4" key="1">
    <citation type="submission" date="2017-02" db="EMBL/GenBank/DDBJ databases">
        <title>The new phylogeny of genus Mycobacterium.</title>
        <authorList>
            <person name="Tortoli E."/>
            <person name="Trovato A."/>
            <person name="Cirillo D.M."/>
        </authorList>
    </citation>
    <scope>NUCLEOTIDE SEQUENCE [LARGE SCALE GENOMIC DNA]</scope>
    <source>
        <strain evidence="3 4">DSM 45145</strain>
    </source>
</reference>
<dbReference type="Proteomes" id="UP000192374">
    <property type="component" value="Unassembled WGS sequence"/>
</dbReference>
<dbReference type="InterPro" id="IPR004276">
    <property type="entry name" value="GlycoTrans_28_N"/>
</dbReference>